<dbReference type="Proteomes" id="UP000335538">
    <property type="component" value="Unassembled WGS sequence"/>
</dbReference>
<reference evidence="1 2" key="1">
    <citation type="submission" date="2019-08" db="EMBL/GenBank/DDBJ databases">
        <authorList>
            <person name="Peeters C."/>
        </authorList>
    </citation>
    <scope>NUCLEOTIDE SEQUENCE [LARGE SCALE GENOMIC DNA]</scope>
    <source>
        <strain evidence="1 2">LMG 31121</strain>
    </source>
</reference>
<protein>
    <submittedName>
        <fullName evidence="1">Uncharacterized protein</fullName>
    </submittedName>
</protein>
<proteinExistence type="predicted"/>
<evidence type="ECO:0000313" key="2">
    <source>
        <dbReference type="Proteomes" id="UP000335538"/>
    </source>
</evidence>
<evidence type="ECO:0000313" key="1">
    <source>
        <dbReference type="EMBL" id="VVE84485.1"/>
    </source>
</evidence>
<organism evidence="1 2">
    <name type="scientific">Pandoraea sputorum</name>
    <dbReference type="NCBI Taxonomy" id="93222"/>
    <lineage>
        <taxon>Bacteria</taxon>
        <taxon>Pseudomonadati</taxon>
        <taxon>Pseudomonadota</taxon>
        <taxon>Betaproteobacteria</taxon>
        <taxon>Burkholderiales</taxon>
        <taxon>Burkholderiaceae</taxon>
        <taxon>Pandoraea</taxon>
    </lineage>
</organism>
<sequence length="80" mass="8733">MRRVVGWRRGSGPSARIGRARAVGDGAYLRCSPDSGLADAVHNGSKSSAAAWRLVYGLVSRAQRAPRVDSPRTRNLRRMK</sequence>
<dbReference type="EMBL" id="CABPSR010000018">
    <property type="protein sequence ID" value="VVE84485.1"/>
    <property type="molecule type" value="Genomic_DNA"/>
</dbReference>
<gene>
    <name evidence="1" type="ORF">PSP31121_04786</name>
</gene>
<dbReference type="AlphaFoldDB" id="A0A5E5BHI5"/>
<name>A0A5E5BHI5_9BURK</name>
<accession>A0A5E5BHI5</accession>